<dbReference type="CDD" id="cd07020">
    <property type="entry name" value="Clp_protease_NfeD_1"/>
    <property type="match status" value="1"/>
</dbReference>
<dbReference type="InterPro" id="IPR002810">
    <property type="entry name" value="NfeD-like_C"/>
</dbReference>
<feature type="region of interest" description="Disordered" evidence="5">
    <location>
        <begin position="139"/>
        <end position="160"/>
    </location>
</feature>
<dbReference type="InterPro" id="IPR056739">
    <property type="entry name" value="NfeD_membrane"/>
</dbReference>
<feature type="transmembrane region" description="Helical" evidence="6">
    <location>
        <begin position="335"/>
        <end position="353"/>
    </location>
</feature>
<evidence type="ECO:0000256" key="4">
    <source>
        <dbReference type="ARBA" id="ARBA00023136"/>
    </source>
</evidence>
<name>A0A2T5AIW5_MYCDI</name>
<organism evidence="11 12">
    <name type="scientific">Mycoplana dimorpha</name>
    <dbReference type="NCBI Taxonomy" id="28320"/>
    <lineage>
        <taxon>Bacteria</taxon>
        <taxon>Pseudomonadati</taxon>
        <taxon>Pseudomonadota</taxon>
        <taxon>Alphaproteobacteria</taxon>
        <taxon>Hyphomicrobiales</taxon>
        <taxon>Rhizobiaceae</taxon>
        <taxon>Mycoplana</taxon>
    </lineage>
</organism>
<gene>
    <name evidence="11" type="ORF">C7449_11615</name>
</gene>
<dbReference type="Pfam" id="PF01957">
    <property type="entry name" value="NfeD"/>
    <property type="match status" value="1"/>
</dbReference>
<keyword evidence="11" id="KW-0645">Protease</keyword>
<dbReference type="Gene3D" id="2.40.50.140">
    <property type="entry name" value="Nucleic acid-binding proteins"/>
    <property type="match status" value="1"/>
</dbReference>
<dbReference type="GO" id="GO:0016020">
    <property type="term" value="C:membrane"/>
    <property type="evidence" value="ECO:0007669"/>
    <property type="project" value="UniProtKB-SubCell"/>
</dbReference>
<feature type="transmembrane region" description="Helical" evidence="6">
    <location>
        <begin position="365"/>
        <end position="387"/>
    </location>
</feature>
<dbReference type="InterPro" id="IPR012340">
    <property type="entry name" value="NA-bd_OB-fold"/>
</dbReference>
<dbReference type="InterPro" id="IPR052165">
    <property type="entry name" value="Membrane_assoc_protease"/>
</dbReference>
<dbReference type="EMBL" id="PZZZ01000016">
    <property type="protein sequence ID" value="PTM86671.1"/>
    <property type="molecule type" value="Genomic_DNA"/>
</dbReference>
<dbReference type="Gene3D" id="3.90.226.10">
    <property type="entry name" value="2-enoyl-CoA Hydratase, Chain A, domain 1"/>
    <property type="match status" value="1"/>
</dbReference>
<keyword evidence="4 6" id="KW-0472">Membrane</keyword>
<dbReference type="PANTHER" id="PTHR33507:SF4">
    <property type="entry name" value="NODULATION COMPETITIVENESS PROTEIN NFED"/>
    <property type="match status" value="1"/>
</dbReference>
<dbReference type="SUPFAM" id="SSF141322">
    <property type="entry name" value="NfeD domain-like"/>
    <property type="match status" value="1"/>
</dbReference>
<reference evidence="11 12" key="1">
    <citation type="submission" date="2018-04" db="EMBL/GenBank/DDBJ databases">
        <title>Genomic Encyclopedia of Type Strains, Phase IV (KMG-IV): sequencing the most valuable type-strain genomes for metagenomic binning, comparative biology and taxonomic classification.</title>
        <authorList>
            <person name="Goeker M."/>
        </authorList>
    </citation>
    <scope>NUCLEOTIDE SEQUENCE [LARGE SCALE GENOMIC DNA]</scope>
    <source>
        <strain evidence="11 12">DSM 7138</strain>
    </source>
</reference>
<dbReference type="OrthoDB" id="5289056at2"/>
<proteinExistence type="predicted"/>
<dbReference type="FunFam" id="3.90.226.10:FF:000089">
    <property type="entry name" value="Membrane-bound serine protease"/>
    <property type="match status" value="1"/>
</dbReference>
<evidence type="ECO:0000256" key="3">
    <source>
        <dbReference type="ARBA" id="ARBA00022989"/>
    </source>
</evidence>
<keyword evidence="11" id="KW-0378">Hydrolase</keyword>
<feature type="transmembrane region" description="Helical" evidence="6">
    <location>
        <begin position="254"/>
        <end position="280"/>
    </location>
</feature>
<dbReference type="AlphaFoldDB" id="A0A2T5AIW5"/>
<protein>
    <submittedName>
        <fullName evidence="11">Membrane-bound serine protease (ClpP class)</fullName>
    </submittedName>
</protein>
<feature type="domain" description="NfeD-like C-terminal" evidence="8">
    <location>
        <begin position="400"/>
        <end position="452"/>
    </location>
</feature>
<evidence type="ECO:0000256" key="1">
    <source>
        <dbReference type="ARBA" id="ARBA00004141"/>
    </source>
</evidence>
<keyword evidence="2 6" id="KW-0812">Transmembrane</keyword>
<keyword evidence="3 6" id="KW-1133">Transmembrane helix</keyword>
<sequence>MKLARFSLFAAVLVAAAALTLSSSIGEQSGRAKLALTIDIDGAIGPASARQLKEGLETAVARNAEVVILEMNTPGGLVTSMRDMIADILASPIPVIGYVAPSGGHAASAGTYILYATHLAAMAPGSNLGAATPVELGGMPTLPGGGDNKDGGKDQKAAQPGGDAMMAKVTNDSVALIRSLAELRGRNADWAEKAVRDAASLSAAAALQQHVIEIVAGDPADLLQQADGRTVEVGGKKEVLATKDLPVETLEPGWLIRLLSVITDPNVAVILMLVGVYGLVFELSSPGMVAPGVIGTMALLLGLYALDLLPINYAGLALMLLGIAFLVMEAFNPTVVLGLAGVVAFLLGAAMLLKVQGPGFEMSWVLIGTAAALTLGLALLTGSYVWAARHRPSRVGAKAMNGLPVEIIDWSGNEGHVFAQGERWRARADEPLAIGDSAEVTGIKDLVLTVRRRNAEKPNDGERQ</sequence>
<feature type="transmembrane region" description="Helical" evidence="6">
    <location>
        <begin position="311"/>
        <end position="328"/>
    </location>
</feature>
<feature type="signal peptide" evidence="7">
    <location>
        <begin position="1"/>
        <end position="17"/>
    </location>
</feature>
<dbReference type="InterPro" id="IPR056738">
    <property type="entry name" value="NfeD1b_N"/>
</dbReference>
<evidence type="ECO:0000313" key="12">
    <source>
        <dbReference type="Proteomes" id="UP000241247"/>
    </source>
</evidence>
<keyword evidence="12" id="KW-1185">Reference proteome</keyword>
<accession>A0A2T5AIW5</accession>
<dbReference type="Pfam" id="PF25145">
    <property type="entry name" value="NfeD1b_N"/>
    <property type="match status" value="1"/>
</dbReference>
<feature type="domain" description="NfeD integral membrane" evidence="9">
    <location>
        <begin position="266"/>
        <end position="380"/>
    </location>
</feature>
<dbReference type="Proteomes" id="UP000241247">
    <property type="component" value="Unassembled WGS sequence"/>
</dbReference>
<evidence type="ECO:0000256" key="2">
    <source>
        <dbReference type="ARBA" id="ARBA00022692"/>
    </source>
</evidence>
<feature type="domain" description="NfeD1b N-terminal" evidence="10">
    <location>
        <begin position="42"/>
        <end position="138"/>
    </location>
</feature>
<comment type="subcellular location">
    <subcellularLocation>
        <location evidence="1">Membrane</location>
        <topology evidence="1">Multi-pass membrane protein</topology>
    </subcellularLocation>
</comment>
<dbReference type="GO" id="GO:0006508">
    <property type="term" value="P:proteolysis"/>
    <property type="evidence" value="ECO:0007669"/>
    <property type="project" value="UniProtKB-KW"/>
</dbReference>
<dbReference type="RefSeq" id="WP_108004917.1">
    <property type="nucleotide sequence ID" value="NZ_JBHEEX010000014.1"/>
</dbReference>
<evidence type="ECO:0000256" key="5">
    <source>
        <dbReference type="SAM" id="MobiDB-lite"/>
    </source>
</evidence>
<dbReference type="GO" id="GO:0008233">
    <property type="term" value="F:peptidase activity"/>
    <property type="evidence" value="ECO:0007669"/>
    <property type="project" value="UniProtKB-KW"/>
</dbReference>
<dbReference type="PANTHER" id="PTHR33507">
    <property type="entry name" value="INNER MEMBRANE PROTEIN YBBJ"/>
    <property type="match status" value="1"/>
</dbReference>
<dbReference type="Pfam" id="PF24961">
    <property type="entry name" value="NfeD_membrane"/>
    <property type="match status" value="1"/>
</dbReference>
<dbReference type="SUPFAM" id="SSF52096">
    <property type="entry name" value="ClpP/crotonase"/>
    <property type="match status" value="1"/>
</dbReference>
<evidence type="ECO:0000256" key="7">
    <source>
        <dbReference type="SAM" id="SignalP"/>
    </source>
</evidence>
<feature type="compositionally biased region" description="Basic and acidic residues" evidence="5">
    <location>
        <begin position="147"/>
        <end position="156"/>
    </location>
</feature>
<evidence type="ECO:0000259" key="9">
    <source>
        <dbReference type="Pfam" id="PF24961"/>
    </source>
</evidence>
<evidence type="ECO:0000256" key="6">
    <source>
        <dbReference type="SAM" id="Phobius"/>
    </source>
</evidence>
<evidence type="ECO:0000313" key="11">
    <source>
        <dbReference type="EMBL" id="PTM86671.1"/>
    </source>
</evidence>
<evidence type="ECO:0000259" key="10">
    <source>
        <dbReference type="Pfam" id="PF25145"/>
    </source>
</evidence>
<feature type="chain" id="PRO_5015761324" evidence="7">
    <location>
        <begin position="18"/>
        <end position="464"/>
    </location>
</feature>
<comment type="caution">
    <text evidence="11">The sequence shown here is derived from an EMBL/GenBank/DDBJ whole genome shotgun (WGS) entry which is preliminary data.</text>
</comment>
<keyword evidence="7" id="KW-0732">Signal</keyword>
<dbReference type="InterPro" id="IPR029045">
    <property type="entry name" value="ClpP/crotonase-like_dom_sf"/>
</dbReference>
<evidence type="ECO:0000259" key="8">
    <source>
        <dbReference type="Pfam" id="PF01957"/>
    </source>
</evidence>